<dbReference type="InterPro" id="IPR027417">
    <property type="entry name" value="P-loop_NTPase"/>
</dbReference>
<dbReference type="SUPFAM" id="SSF52540">
    <property type="entry name" value="P-loop containing nucleoside triphosphate hydrolases"/>
    <property type="match status" value="2"/>
</dbReference>
<keyword evidence="3" id="KW-1185">Reference proteome</keyword>
<keyword evidence="2" id="KW-0378">Hydrolase</keyword>
<keyword evidence="2" id="KW-0067">ATP-binding</keyword>
<dbReference type="Pfam" id="PF00270">
    <property type="entry name" value="DEAD"/>
    <property type="match status" value="1"/>
</dbReference>
<dbReference type="InterPro" id="IPR014001">
    <property type="entry name" value="Helicase_ATP-bd"/>
</dbReference>
<protein>
    <submittedName>
        <fullName evidence="2">DEAD/DEAH box helicase</fullName>
    </submittedName>
</protein>
<keyword evidence="2" id="KW-0347">Helicase</keyword>
<accession>A0ABT1T6L8</accession>
<keyword evidence="2" id="KW-0547">Nucleotide-binding</keyword>
<evidence type="ECO:0000313" key="3">
    <source>
        <dbReference type="Proteomes" id="UP001204376"/>
    </source>
</evidence>
<dbReference type="SMART" id="SM00487">
    <property type="entry name" value="DEXDc"/>
    <property type="match status" value="1"/>
</dbReference>
<evidence type="ECO:0000259" key="1">
    <source>
        <dbReference type="PROSITE" id="PS51192"/>
    </source>
</evidence>
<dbReference type="Proteomes" id="UP001204376">
    <property type="component" value="Unassembled WGS sequence"/>
</dbReference>
<dbReference type="InterPro" id="IPR011545">
    <property type="entry name" value="DEAD/DEAH_box_helicase_dom"/>
</dbReference>
<evidence type="ECO:0000313" key="2">
    <source>
        <dbReference type="EMBL" id="MCQ6959558.1"/>
    </source>
</evidence>
<organism evidence="2 3">
    <name type="scientific">Mucilaginibacter aquariorum</name>
    <dbReference type="NCBI Taxonomy" id="2967225"/>
    <lineage>
        <taxon>Bacteria</taxon>
        <taxon>Pseudomonadati</taxon>
        <taxon>Bacteroidota</taxon>
        <taxon>Sphingobacteriia</taxon>
        <taxon>Sphingobacteriales</taxon>
        <taxon>Sphingobacteriaceae</taxon>
        <taxon>Mucilaginibacter</taxon>
    </lineage>
</organism>
<reference evidence="2 3" key="1">
    <citation type="submission" date="2022-07" db="EMBL/GenBank/DDBJ databases">
        <title>Mucilaginibacter sp. JC4.</title>
        <authorList>
            <person name="Le V."/>
            <person name="Ko S.-R."/>
            <person name="Ahn C.-Y."/>
            <person name="Oh H.-M."/>
        </authorList>
    </citation>
    <scope>NUCLEOTIDE SEQUENCE [LARGE SCALE GENOMIC DNA]</scope>
    <source>
        <strain evidence="2 3">JC4</strain>
    </source>
</reference>
<dbReference type="PROSITE" id="PS51192">
    <property type="entry name" value="HELICASE_ATP_BIND_1"/>
    <property type="match status" value="1"/>
</dbReference>
<dbReference type="RefSeq" id="WP_256539745.1">
    <property type="nucleotide sequence ID" value="NZ_JANHOH010000003.1"/>
</dbReference>
<sequence>MNIFKSKLNEGAKSNLPIDPVELYKRCRFKEEYGYLRATQQEVLTTWNSTREQRDIICKMSTGSGKTLVGLLMLYSKMIETKLPSLYLCPDKHLVDQTFQQAQLYGIPVCLFEEENNHIPLKYKNAEAILITTFHKLFNGLSVFIRDNIQIGAILIDDAHKCLDIARTQATISVDRDSELGNRIFQLFSDDLNQQAPGAYRLLELGDPMSSTYKVPYWSWLDKHTSVIKIITEKIKDPEILYKWKFFENQSLSYDCYINGSKIEISPIHVPIQELKPFHEAKHRYILSATFEDDYDLIKDLNIDYNSVLNPINPKNSTDVGKRLILSPKRFDSKLQKEEIYDFISNYPKKGYNTVVLVSSTAKAKIWETYGGKIVLKENISNSIDKLKISNDNFLIFVGRYEGVDLHNNLCRVLVLDGLPAYDSLRERYLESKLDSFFASKKAQIIEQGLGRSTRSGGDYSVIYLLNDDLISFVGYKEYLNYFTPTTKKQLEIGLELLETPKEENSLKVIEDTANLCLVDNEDWHDYHVQKMDEINSITSNTESRKKLLYLAKIEVEAMEKFYKKQYIQSGNYLNEHIINANPYNLKEKERGWYFQLIAQLLYLGDKDESNNMQVKASEETIGLLTPVNNIIIKKLKPVKAQSSALLEAIKEYDRIQDYYYEVDRNLNLLQYNPDITSNEFEQSLAMIGHLIGFYTMQPEKETGNGPDVLWALSNDVYLILEAKSQAIHKEITRDNINQLLGSVEWFKTRYPYTKYIPVTLQPVKVKNSKVNISDDMRVWDLDALQDFKSNVRTFASTIVNIENINKEKIEKLIISNKILASEIPQRYFKIIVDSKKS</sequence>
<dbReference type="InterPro" id="IPR006555">
    <property type="entry name" value="ATP-dep_Helicase_C"/>
</dbReference>
<dbReference type="GO" id="GO:0004386">
    <property type="term" value="F:helicase activity"/>
    <property type="evidence" value="ECO:0007669"/>
    <property type="project" value="UniProtKB-KW"/>
</dbReference>
<name>A0ABT1T6L8_9SPHI</name>
<dbReference type="SMART" id="SM00491">
    <property type="entry name" value="HELICc2"/>
    <property type="match status" value="1"/>
</dbReference>
<dbReference type="EMBL" id="JANHOH010000003">
    <property type="protein sequence ID" value="MCQ6959558.1"/>
    <property type="molecule type" value="Genomic_DNA"/>
</dbReference>
<proteinExistence type="predicted"/>
<comment type="caution">
    <text evidence="2">The sequence shown here is derived from an EMBL/GenBank/DDBJ whole genome shotgun (WGS) entry which is preliminary data.</text>
</comment>
<dbReference type="Gene3D" id="3.40.50.300">
    <property type="entry name" value="P-loop containing nucleotide triphosphate hydrolases"/>
    <property type="match status" value="2"/>
</dbReference>
<gene>
    <name evidence="2" type="ORF">NPE20_16405</name>
</gene>
<feature type="domain" description="Helicase ATP-binding" evidence="1">
    <location>
        <begin position="47"/>
        <end position="190"/>
    </location>
</feature>